<feature type="transmembrane region" description="Helical" evidence="1">
    <location>
        <begin position="159"/>
        <end position="176"/>
    </location>
</feature>
<reference evidence="2 3" key="1">
    <citation type="submission" date="2016-09" db="EMBL/GenBank/DDBJ databases">
        <authorList>
            <person name="Capua I."/>
            <person name="De Benedictis P."/>
            <person name="Joannis T."/>
            <person name="Lombin L.H."/>
            <person name="Cattoli G."/>
        </authorList>
    </citation>
    <scope>NUCLEOTIDE SEQUENCE [LARGE SCALE GENOMIC DNA]</scope>
    <source>
        <strain evidence="2 3">LMG 25899</strain>
    </source>
</reference>
<keyword evidence="1" id="KW-0812">Transmembrane</keyword>
<comment type="caution">
    <text evidence="2">The sequence shown here is derived from an EMBL/GenBank/DDBJ whole genome shotgun (WGS) entry which is preliminary data.</text>
</comment>
<organism evidence="2 3">
    <name type="scientific">Enterococcus rivorum</name>
    <dbReference type="NCBI Taxonomy" id="762845"/>
    <lineage>
        <taxon>Bacteria</taxon>
        <taxon>Bacillati</taxon>
        <taxon>Bacillota</taxon>
        <taxon>Bacilli</taxon>
        <taxon>Lactobacillales</taxon>
        <taxon>Enterococcaceae</taxon>
        <taxon>Enterococcus</taxon>
    </lineage>
</organism>
<dbReference type="OrthoDB" id="2185958at2"/>
<name>A0A1E5KUF2_9ENTE</name>
<keyword evidence="1" id="KW-1133">Transmembrane helix</keyword>
<feature type="transmembrane region" description="Helical" evidence="1">
    <location>
        <begin position="196"/>
        <end position="218"/>
    </location>
</feature>
<dbReference type="STRING" id="762845.BCR26_04425"/>
<dbReference type="Proteomes" id="UP000095256">
    <property type="component" value="Unassembled WGS sequence"/>
</dbReference>
<protein>
    <submittedName>
        <fullName evidence="2">Uncharacterized protein</fullName>
    </submittedName>
</protein>
<dbReference type="EMBL" id="MIEK01000045">
    <property type="protein sequence ID" value="OEH81493.1"/>
    <property type="molecule type" value="Genomic_DNA"/>
</dbReference>
<evidence type="ECO:0000256" key="1">
    <source>
        <dbReference type="SAM" id="Phobius"/>
    </source>
</evidence>
<accession>A0A1E5KUF2</accession>
<proteinExistence type="predicted"/>
<feature type="transmembrane region" description="Helical" evidence="1">
    <location>
        <begin position="84"/>
        <end position="104"/>
    </location>
</feature>
<dbReference type="RefSeq" id="WP_069699547.1">
    <property type="nucleotide sequence ID" value="NZ_JAGGMA010000056.1"/>
</dbReference>
<keyword evidence="3" id="KW-1185">Reference proteome</keyword>
<feature type="transmembrane region" description="Helical" evidence="1">
    <location>
        <begin position="51"/>
        <end position="72"/>
    </location>
</feature>
<gene>
    <name evidence="2" type="ORF">BCR26_04425</name>
</gene>
<keyword evidence="1" id="KW-0472">Membrane</keyword>
<sequence length="250" mass="28919">MQEICFIEAKQKISYDEIEGIVNNKDTASNKAKILGSFLLAVLVSLPSTNYYGIFSVCSILLLGIIFFKYVTSNSLFKKLSYNTVMYALWQTGTIFFLTVFLYVKTDKYHVFPILYVFVSYMIAYYVIRNKTTNLLKVEYGIPLKNNYAGPLTNKISRLLQVFLAIVIAGSILYRTNKWWLMNLEVSSADASILEYIIWGVGLIVLLIGLTLLPTLIFSPDKYIKNKLLQKYSEEFRNLYGYTEKEWYEE</sequence>
<feature type="transmembrane region" description="Helical" evidence="1">
    <location>
        <begin position="110"/>
        <end position="128"/>
    </location>
</feature>
<evidence type="ECO:0000313" key="3">
    <source>
        <dbReference type="Proteomes" id="UP000095256"/>
    </source>
</evidence>
<evidence type="ECO:0000313" key="2">
    <source>
        <dbReference type="EMBL" id="OEH81493.1"/>
    </source>
</evidence>
<dbReference type="AlphaFoldDB" id="A0A1E5KUF2"/>